<protein>
    <submittedName>
        <fullName evidence="1">Carboxymuconolactone decarboxylase family protein</fullName>
    </submittedName>
</protein>
<keyword evidence="2" id="KW-1185">Reference proteome</keyword>
<sequence>MTHDEHTGGRRFGDLAAEDMDPAQRAVNDRLVEYLHPDRAGTGAVIGGPMAALLRSPDLADGVGRLVPLLFEGLSVPRAATEVAVLLTARHWNCDFEFDTHRRYAARYGLAPDVVEAIAHGVRPQLTGELADTHDFVVRLLRDGDVDDATFATVADRWGHRGAVELITAVGFYTTLALVLNVDRYPAPALPAPETATRG</sequence>
<dbReference type="Gene3D" id="1.20.1290.10">
    <property type="entry name" value="AhpD-like"/>
    <property type="match status" value="1"/>
</dbReference>
<evidence type="ECO:0000313" key="1">
    <source>
        <dbReference type="EMBL" id="GAA1826475.1"/>
    </source>
</evidence>
<comment type="caution">
    <text evidence="1">The sequence shown here is derived from an EMBL/GenBank/DDBJ whole genome shotgun (WGS) entry which is preliminary data.</text>
</comment>
<dbReference type="Proteomes" id="UP001500449">
    <property type="component" value="Unassembled WGS sequence"/>
</dbReference>
<dbReference type="PANTHER" id="PTHR34846:SF11">
    <property type="entry name" value="4-CARBOXYMUCONOLACTONE DECARBOXYLASE FAMILY PROTEIN (AFU_ORTHOLOGUE AFUA_6G11590)"/>
    <property type="match status" value="1"/>
</dbReference>
<accession>A0ABN2MGE8</accession>
<dbReference type="InterPro" id="IPR029032">
    <property type="entry name" value="AhpD-like"/>
</dbReference>
<evidence type="ECO:0000313" key="2">
    <source>
        <dbReference type="Proteomes" id="UP001500449"/>
    </source>
</evidence>
<name>A0ABN2MGE8_9PSEU</name>
<organism evidence="1 2">
    <name type="scientific">Pseudonocardia ailaonensis</name>
    <dbReference type="NCBI Taxonomy" id="367279"/>
    <lineage>
        <taxon>Bacteria</taxon>
        <taxon>Bacillati</taxon>
        <taxon>Actinomycetota</taxon>
        <taxon>Actinomycetes</taxon>
        <taxon>Pseudonocardiales</taxon>
        <taxon>Pseudonocardiaceae</taxon>
        <taxon>Pseudonocardia</taxon>
    </lineage>
</organism>
<dbReference type="EMBL" id="BAAAQK010000001">
    <property type="protein sequence ID" value="GAA1826475.1"/>
    <property type="molecule type" value="Genomic_DNA"/>
</dbReference>
<proteinExistence type="predicted"/>
<dbReference type="PANTHER" id="PTHR34846">
    <property type="entry name" value="4-CARBOXYMUCONOLACTONE DECARBOXYLASE FAMILY PROTEIN (AFU_ORTHOLOGUE AFUA_6G11590)"/>
    <property type="match status" value="1"/>
</dbReference>
<gene>
    <name evidence="1" type="ORF">GCM10009836_00100</name>
</gene>
<dbReference type="SUPFAM" id="SSF69118">
    <property type="entry name" value="AhpD-like"/>
    <property type="match status" value="1"/>
</dbReference>
<dbReference type="RefSeq" id="WP_344411391.1">
    <property type="nucleotide sequence ID" value="NZ_BAAAQK010000001.1"/>
</dbReference>
<reference evidence="1 2" key="1">
    <citation type="journal article" date="2019" name="Int. J. Syst. Evol. Microbiol.">
        <title>The Global Catalogue of Microorganisms (GCM) 10K type strain sequencing project: providing services to taxonomists for standard genome sequencing and annotation.</title>
        <authorList>
            <consortium name="The Broad Institute Genomics Platform"/>
            <consortium name="The Broad Institute Genome Sequencing Center for Infectious Disease"/>
            <person name="Wu L."/>
            <person name="Ma J."/>
        </authorList>
    </citation>
    <scope>NUCLEOTIDE SEQUENCE [LARGE SCALE GENOMIC DNA]</scope>
    <source>
        <strain evidence="1 2">JCM 16009</strain>
    </source>
</reference>